<gene>
    <name evidence="2" type="ORF">QVD17_30546</name>
</gene>
<dbReference type="EMBL" id="JAUHHV010000008">
    <property type="protein sequence ID" value="KAK1414787.1"/>
    <property type="molecule type" value="Genomic_DNA"/>
</dbReference>
<protein>
    <submittedName>
        <fullName evidence="2">Uncharacterized protein</fullName>
    </submittedName>
</protein>
<organism evidence="2 3">
    <name type="scientific">Tagetes erecta</name>
    <name type="common">African marigold</name>
    <dbReference type="NCBI Taxonomy" id="13708"/>
    <lineage>
        <taxon>Eukaryota</taxon>
        <taxon>Viridiplantae</taxon>
        <taxon>Streptophyta</taxon>
        <taxon>Embryophyta</taxon>
        <taxon>Tracheophyta</taxon>
        <taxon>Spermatophyta</taxon>
        <taxon>Magnoliopsida</taxon>
        <taxon>eudicotyledons</taxon>
        <taxon>Gunneridae</taxon>
        <taxon>Pentapetalae</taxon>
        <taxon>asterids</taxon>
        <taxon>campanulids</taxon>
        <taxon>Asterales</taxon>
        <taxon>Asteraceae</taxon>
        <taxon>Asteroideae</taxon>
        <taxon>Heliantheae alliance</taxon>
        <taxon>Tageteae</taxon>
        <taxon>Tagetes</taxon>
    </lineage>
</organism>
<feature type="region of interest" description="Disordered" evidence="1">
    <location>
        <begin position="71"/>
        <end position="95"/>
    </location>
</feature>
<proteinExistence type="predicted"/>
<dbReference type="AlphaFoldDB" id="A0AAD8K219"/>
<keyword evidence="3" id="KW-1185">Reference proteome</keyword>
<dbReference type="Proteomes" id="UP001229421">
    <property type="component" value="Unassembled WGS sequence"/>
</dbReference>
<evidence type="ECO:0000256" key="1">
    <source>
        <dbReference type="SAM" id="MobiDB-lite"/>
    </source>
</evidence>
<comment type="caution">
    <text evidence="2">The sequence shown here is derived from an EMBL/GenBank/DDBJ whole genome shotgun (WGS) entry which is preliminary data.</text>
</comment>
<name>A0AAD8K219_TARER</name>
<evidence type="ECO:0000313" key="2">
    <source>
        <dbReference type="EMBL" id="KAK1414787.1"/>
    </source>
</evidence>
<feature type="compositionally biased region" description="Low complexity" evidence="1">
    <location>
        <begin position="81"/>
        <end position="93"/>
    </location>
</feature>
<reference evidence="2" key="1">
    <citation type="journal article" date="2023" name="bioRxiv">
        <title>Improved chromosome-level genome assembly for marigold (Tagetes erecta).</title>
        <authorList>
            <person name="Jiang F."/>
            <person name="Yuan L."/>
            <person name="Wang S."/>
            <person name="Wang H."/>
            <person name="Xu D."/>
            <person name="Wang A."/>
            <person name="Fan W."/>
        </authorList>
    </citation>
    <scope>NUCLEOTIDE SEQUENCE</scope>
    <source>
        <strain evidence="2">WSJ</strain>
        <tissue evidence="2">Leaf</tissue>
    </source>
</reference>
<accession>A0AAD8K219</accession>
<sequence>MTNYWVKTDLQDLNDRSWKQTVTLLKYTEKFPMDLDLLIAIIEEVEIDENSRLMLSISLLLNPPTHFHTDSTYHTSSPIYKQPQSPPKAQSQPMKAQLETQSSIYTIPCKVKDVMNILLQYDETKNPFTAFMASFQVYQGSHLT</sequence>
<evidence type="ECO:0000313" key="3">
    <source>
        <dbReference type="Proteomes" id="UP001229421"/>
    </source>
</evidence>